<keyword evidence="2" id="KW-0479">Metal-binding</keyword>
<keyword evidence="6" id="KW-1185">Reference proteome</keyword>
<reference evidence="5 6" key="1">
    <citation type="submission" date="2019-03" db="EMBL/GenBank/DDBJ databases">
        <title>Complete genome sequence of Ferrigenium kumadai strain An22, a microaerophilic iron-oxidizing bacterium isolated from a paddy field soil.</title>
        <authorList>
            <person name="Watanabe T."/>
            <person name="Asakawa S."/>
        </authorList>
    </citation>
    <scope>NUCLEOTIDE SEQUENCE [LARGE SCALE GENOMIC DNA]</scope>
    <source>
        <strain evidence="5 6">An22</strain>
    </source>
</reference>
<proteinExistence type="inferred from homology"/>
<dbReference type="SUPFAM" id="SSF47188">
    <property type="entry name" value="Hemerythrin-like"/>
    <property type="match status" value="1"/>
</dbReference>
<evidence type="ECO:0000313" key="6">
    <source>
        <dbReference type="Proteomes" id="UP001319121"/>
    </source>
</evidence>
<sequence length="126" mass="14671">MTSQHDIANLFDHTRFIELREAVLDLFDRQAPDADIAAQLGELLQHIQQQFAREERAMETAQFPPSAAHKRDHDRALADFSERIAQWRQEGDMANLLDYIEAGLADWFVRHVNTRDYITARHLAMK</sequence>
<evidence type="ECO:0000256" key="3">
    <source>
        <dbReference type="ARBA" id="ARBA00023004"/>
    </source>
</evidence>
<dbReference type="GO" id="GO:0046872">
    <property type="term" value="F:metal ion binding"/>
    <property type="evidence" value="ECO:0007669"/>
    <property type="project" value="UniProtKB-KW"/>
</dbReference>
<keyword evidence="3" id="KW-0408">Iron</keyword>
<dbReference type="CDD" id="cd12107">
    <property type="entry name" value="Hemerythrin"/>
    <property type="match status" value="1"/>
</dbReference>
<dbReference type="RefSeq" id="WP_212786768.1">
    <property type="nucleotide sequence ID" value="NZ_AP019536.1"/>
</dbReference>
<comment type="similarity">
    <text evidence="1">Belongs to the hemerythrin family.</text>
</comment>
<dbReference type="InterPro" id="IPR035938">
    <property type="entry name" value="Hemerythrin-like_sf"/>
</dbReference>
<gene>
    <name evidence="5" type="ORF">FGKAn22_08680</name>
</gene>
<accession>A0AAN1SY62</accession>
<dbReference type="Proteomes" id="UP001319121">
    <property type="component" value="Chromosome"/>
</dbReference>
<dbReference type="Pfam" id="PF01814">
    <property type="entry name" value="Hemerythrin"/>
    <property type="match status" value="1"/>
</dbReference>
<dbReference type="NCBIfam" id="TIGR02481">
    <property type="entry name" value="hemeryth_dom"/>
    <property type="match status" value="1"/>
</dbReference>
<evidence type="ECO:0000256" key="1">
    <source>
        <dbReference type="ARBA" id="ARBA00010587"/>
    </source>
</evidence>
<dbReference type="InterPro" id="IPR012827">
    <property type="entry name" value="Hemerythrin_metal-bd"/>
</dbReference>
<organism evidence="5 6">
    <name type="scientific">Ferrigenium kumadai</name>
    <dbReference type="NCBI Taxonomy" id="1682490"/>
    <lineage>
        <taxon>Bacteria</taxon>
        <taxon>Pseudomonadati</taxon>
        <taxon>Pseudomonadota</taxon>
        <taxon>Betaproteobacteria</taxon>
        <taxon>Nitrosomonadales</taxon>
        <taxon>Gallionellaceae</taxon>
        <taxon>Ferrigenium</taxon>
    </lineage>
</organism>
<evidence type="ECO:0000259" key="4">
    <source>
        <dbReference type="Pfam" id="PF01814"/>
    </source>
</evidence>
<name>A0AAN1SY62_9PROT</name>
<evidence type="ECO:0000313" key="5">
    <source>
        <dbReference type="EMBL" id="BBI99175.1"/>
    </source>
</evidence>
<dbReference type="Gene3D" id="1.20.120.50">
    <property type="entry name" value="Hemerythrin-like"/>
    <property type="match status" value="1"/>
</dbReference>
<feature type="domain" description="Hemerythrin-like" evidence="4">
    <location>
        <begin position="12"/>
        <end position="116"/>
    </location>
</feature>
<evidence type="ECO:0000256" key="2">
    <source>
        <dbReference type="ARBA" id="ARBA00022723"/>
    </source>
</evidence>
<dbReference type="AlphaFoldDB" id="A0AAN1SY62"/>
<dbReference type="EMBL" id="AP019536">
    <property type="protein sequence ID" value="BBI99175.1"/>
    <property type="molecule type" value="Genomic_DNA"/>
</dbReference>
<dbReference type="InterPro" id="IPR012312">
    <property type="entry name" value="Hemerythrin-like"/>
</dbReference>
<protein>
    <recommendedName>
        <fullName evidence="4">Hemerythrin-like domain-containing protein</fullName>
    </recommendedName>
</protein>
<dbReference type="KEGG" id="fku:FGKAn22_08680"/>